<evidence type="ECO:0000256" key="1">
    <source>
        <dbReference type="SAM" id="Phobius"/>
    </source>
</evidence>
<name>A0A0P1B5E1_PLAHL</name>
<keyword evidence="1" id="KW-1133">Transmembrane helix</keyword>
<dbReference type="GeneID" id="36402445"/>
<sequence>MPNVDLNPCVYLSKAISTTQFFKAHPVVRVNIENIWAKFYVIAVTVVLAISIAVHHGLKSFRNRFC</sequence>
<dbReference type="AlphaFoldDB" id="A0A0P1B5E1"/>
<keyword evidence="1" id="KW-0472">Membrane</keyword>
<reference evidence="3" key="1">
    <citation type="submission" date="2014-09" db="EMBL/GenBank/DDBJ databases">
        <authorList>
            <person name="Sharma Rahul"/>
            <person name="Thines Marco"/>
        </authorList>
    </citation>
    <scope>NUCLEOTIDE SEQUENCE [LARGE SCALE GENOMIC DNA]</scope>
</reference>
<dbReference type="EMBL" id="CCYD01003090">
    <property type="protein sequence ID" value="CEG49637.1"/>
    <property type="molecule type" value="Genomic_DNA"/>
</dbReference>
<protein>
    <submittedName>
        <fullName evidence="2">Uncharacterized protein</fullName>
    </submittedName>
</protein>
<dbReference type="RefSeq" id="XP_024586006.1">
    <property type="nucleotide sequence ID" value="XM_024720848.1"/>
</dbReference>
<proteinExistence type="predicted"/>
<feature type="transmembrane region" description="Helical" evidence="1">
    <location>
        <begin position="35"/>
        <end position="54"/>
    </location>
</feature>
<dbReference type="Proteomes" id="UP000054928">
    <property type="component" value="Unassembled WGS sequence"/>
</dbReference>
<evidence type="ECO:0000313" key="3">
    <source>
        <dbReference type="Proteomes" id="UP000054928"/>
    </source>
</evidence>
<keyword evidence="1" id="KW-0812">Transmembrane</keyword>
<evidence type="ECO:0000313" key="2">
    <source>
        <dbReference type="EMBL" id="CEG49637.1"/>
    </source>
</evidence>
<organism evidence="2 3">
    <name type="scientific">Plasmopara halstedii</name>
    <name type="common">Downy mildew of sunflower</name>
    <dbReference type="NCBI Taxonomy" id="4781"/>
    <lineage>
        <taxon>Eukaryota</taxon>
        <taxon>Sar</taxon>
        <taxon>Stramenopiles</taxon>
        <taxon>Oomycota</taxon>
        <taxon>Peronosporomycetes</taxon>
        <taxon>Peronosporales</taxon>
        <taxon>Peronosporaceae</taxon>
        <taxon>Plasmopara</taxon>
    </lineage>
</organism>
<accession>A0A0P1B5E1</accession>
<keyword evidence="3" id="KW-1185">Reference proteome</keyword>